<keyword evidence="1" id="KW-0472">Membrane</keyword>
<protein>
    <recommendedName>
        <fullName evidence="4">DUF2157 domain-containing protein</fullName>
    </recommendedName>
</protein>
<feature type="transmembrane region" description="Helical" evidence="1">
    <location>
        <begin position="662"/>
        <end position="680"/>
    </location>
</feature>
<reference evidence="3" key="1">
    <citation type="submission" date="2018-04" db="EMBL/GenBank/DDBJ databases">
        <authorList>
            <person name="Cornet L."/>
        </authorList>
    </citation>
    <scope>NUCLEOTIDE SEQUENCE [LARGE SCALE GENOMIC DNA]</scope>
</reference>
<dbReference type="Proteomes" id="UP000249794">
    <property type="component" value="Unassembled WGS sequence"/>
</dbReference>
<reference evidence="2 3" key="2">
    <citation type="submission" date="2018-06" db="EMBL/GenBank/DDBJ databases">
        <title>Metagenomic assembly of (sub)arctic Cyanobacteria and their associated microbiome from non-axenic cultures.</title>
        <authorList>
            <person name="Baurain D."/>
        </authorList>
    </citation>
    <scope>NUCLEOTIDE SEQUENCE [LARGE SCALE GENOMIC DNA]</scope>
    <source>
        <strain evidence="2">ULC027bin1</strain>
    </source>
</reference>
<feature type="transmembrane region" description="Helical" evidence="1">
    <location>
        <begin position="147"/>
        <end position="163"/>
    </location>
</feature>
<evidence type="ECO:0008006" key="4">
    <source>
        <dbReference type="Google" id="ProtNLM"/>
    </source>
</evidence>
<feature type="transmembrane region" description="Helical" evidence="1">
    <location>
        <begin position="795"/>
        <end position="816"/>
    </location>
</feature>
<feature type="transmembrane region" description="Helical" evidence="1">
    <location>
        <begin position="338"/>
        <end position="356"/>
    </location>
</feature>
<feature type="transmembrane region" description="Helical" evidence="1">
    <location>
        <begin position="535"/>
        <end position="555"/>
    </location>
</feature>
<keyword evidence="1" id="KW-0812">Transmembrane</keyword>
<evidence type="ECO:0000313" key="2">
    <source>
        <dbReference type="EMBL" id="PZO58729.1"/>
    </source>
</evidence>
<feature type="transmembrane region" description="Helical" evidence="1">
    <location>
        <begin position="315"/>
        <end position="332"/>
    </location>
</feature>
<dbReference type="AlphaFoldDB" id="A0A2W4XW80"/>
<feature type="transmembrane region" description="Helical" evidence="1">
    <location>
        <begin position="605"/>
        <end position="625"/>
    </location>
</feature>
<feature type="transmembrane region" description="Helical" evidence="1">
    <location>
        <begin position="714"/>
        <end position="734"/>
    </location>
</feature>
<feature type="transmembrane region" description="Helical" evidence="1">
    <location>
        <begin position="686"/>
        <end position="707"/>
    </location>
</feature>
<feature type="transmembrane region" description="Helical" evidence="1">
    <location>
        <begin position="363"/>
        <end position="382"/>
    </location>
</feature>
<feature type="transmembrane region" description="Helical" evidence="1">
    <location>
        <begin position="29"/>
        <end position="47"/>
    </location>
</feature>
<feature type="transmembrane region" description="Helical" evidence="1">
    <location>
        <begin position="394"/>
        <end position="413"/>
    </location>
</feature>
<proteinExistence type="predicted"/>
<feature type="transmembrane region" description="Helical" evidence="1">
    <location>
        <begin position="1159"/>
        <end position="1178"/>
    </location>
</feature>
<feature type="transmembrane region" description="Helical" evidence="1">
    <location>
        <begin position="283"/>
        <end position="303"/>
    </location>
</feature>
<feature type="transmembrane region" description="Helical" evidence="1">
    <location>
        <begin position="948"/>
        <end position="968"/>
    </location>
</feature>
<feature type="transmembrane region" description="Helical" evidence="1">
    <location>
        <begin position="425"/>
        <end position="443"/>
    </location>
</feature>
<feature type="transmembrane region" description="Helical" evidence="1">
    <location>
        <begin position="858"/>
        <end position="881"/>
    </location>
</feature>
<feature type="transmembrane region" description="Helical" evidence="1">
    <location>
        <begin position="54"/>
        <end position="73"/>
    </location>
</feature>
<feature type="transmembrane region" description="Helical" evidence="1">
    <location>
        <begin position="505"/>
        <end position="526"/>
    </location>
</feature>
<feature type="transmembrane region" description="Helical" evidence="1">
    <location>
        <begin position="1107"/>
        <end position="1126"/>
    </location>
</feature>
<organism evidence="2 3">
    <name type="scientific">Phormidesmis priestleyi</name>
    <dbReference type="NCBI Taxonomy" id="268141"/>
    <lineage>
        <taxon>Bacteria</taxon>
        <taxon>Bacillati</taxon>
        <taxon>Cyanobacteriota</taxon>
        <taxon>Cyanophyceae</taxon>
        <taxon>Leptolyngbyales</taxon>
        <taxon>Leptolyngbyaceae</taxon>
        <taxon>Phormidesmis</taxon>
    </lineage>
</organism>
<feature type="transmembrane region" description="Helical" evidence="1">
    <location>
        <begin position="828"/>
        <end position="846"/>
    </location>
</feature>
<feature type="transmembrane region" description="Helical" evidence="1">
    <location>
        <begin position="1046"/>
        <end position="1067"/>
    </location>
</feature>
<feature type="transmembrane region" description="Helical" evidence="1">
    <location>
        <begin position="1133"/>
        <end position="1153"/>
    </location>
</feature>
<name>A0A2W4XW80_9CYAN</name>
<feature type="transmembrane region" description="Helical" evidence="1">
    <location>
        <begin position="637"/>
        <end position="655"/>
    </location>
</feature>
<feature type="transmembrane region" description="Helical" evidence="1">
    <location>
        <begin position="567"/>
        <end position="585"/>
    </location>
</feature>
<sequence>MLALTATLLIPINFWMIDALGVWRSSVGIGVGALSTLLLSSLLLKLLSQRSNQLNLIGLSWLHLGWLGGWAVWPVVATYLATIGTAANLNYRLSHPEQQSNAVSVTENSLESAGSRLLSFDRLAVLLSVVVLLFRSLLIVQVPPYELGLAAGICGWLLVSLTRNRSNLALANQTPVNQTSANQTPINQTPANQNLGQWVGFGLLLVGWAVSADRQPPLQALSISGLALWLIWQQITSTWKKEPLLALIAVAGQAYWLLGKLVPTETREAVLGQLSQRFSEQPISSGEWIGLGFFPFLLGLLLFARQLRRWQQPALSKVTTLLALALGGWLTIVSAGNAFTLALNLLLSAVTLFVVVSRRPRISSVVVTLTHVTGLLAVAAWINYLRPDLTGVAWFYVMLGAALAELMLPLLLVSDRWRKNTWGMSFCLFAGSYALLLNGWLLGDNWSRTSRLINKSSGIVENLPPDWIWLIVPVALTLVAHHRRSLHPTRLAQATMLAAVLQTPWLGTGWSVAIASFTVGTFCMLLNRRIWRSQWAALFTIGSGIAWVTSIVWYGLLRLGVTENYLLIHWAVEIWALWLLARLLVRQRGDLSALYQRAAQVWGGVLLTLLLLFGTLVAGSNLWALVGGNANVSENRYTLAAIILLIATLIESIRYRPAEWRYWSLAWATAIAVVISFRLWDWPIESVGIAFLALGLITQIAGDIWMLRRSPTRLSWHGIPLMYAGLGVILGHSATLQADSGLYTLVFGLILLGLGRRSVSSPTLLSRGQQEALNEIPSEVSNESPQQSPQNSLSFLSYLGLAAFSWGAYELLIYRLMQASGGQPGDGFTLLAGLALALAVLQKLLGPGLIRYFRVPAFGLRSLSQIHWFLGSGLAVSAALLELSQPAGIALWIAIALGLAAYALVTGNHRWTPQMVGLSHSAWTSLGLVEILLCAAYSRFAWFPDRTFLIAWGGLIACGVSTVVYQLPWQRWGWPQRPWRSLALWLPLTALIVALNVQVPTQTLLIVGAFYAWMAKQCDRVRLSYMSVWLLDWVLLRNVYHQGWLTALMAGALPLASIVGFSVLYVAQVDPCFDEVSKKQQRHWLRSLATVLVCLSALYQAETYRPMLLYAGITLALCTGLIFAGLALKVRAFLYVGTSVFVLQVIRVLWLFISANSLLLWAAGIVLGLAFIWVAATFESRRSQVTQRLEAWTSALATWD</sequence>
<keyword evidence="1" id="KW-1133">Transmembrane helix</keyword>
<evidence type="ECO:0000313" key="3">
    <source>
        <dbReference type="Proteomes" id="UP000249794"/>
    </source>
</evidence>
<feature type="transmembrane region" description="Helical" evidence="1">
    <location>
        <begin position="988"/>
        <end position="1011"/>
    </location>
</feature>
<evidence type="ECO:0000256" key="1">
    <source>
        <dbReference type="SAM" id="Phobius"/>
    </source>
</evidence>
<gene>
    <name evidence="2" type="ORF">DCF15_04420</name>
</gene>
<comment type="caution">
    <text evidence="2">The sequence shown here is derived from an EMBL/GenBank/DDBJ whole genome shotgun (WGS) entry which is preliminary data.</text>
</comment>
<accession>A0A2W4XW80</accession>
<dbReference type="EMBL" id="QBMP01000027">
    <property type="protein sequence ID" value="PZO58729.1"/>
    <property type="molecule type" value="Genomic_DNA"/>
</dbReference>
<feature type="transmembrane region" description="Helical" evidence="1">
    <location>
        <begin position="887"/>
        <end position="905"/>
    </location>
</feature>